<protein>
    <recommendedName>
        <fullName evidence="3">Toxin</fullName>
    </recommendedName>
</protein>
<evidence type="ECO:0000256" key="3">
    <source>
        <dbReference type="PIRNR" id="PIRNR029218"/>
    </source>
</evidence>
<dbReference type="InterPro" id="IPR007712">
    <property type="entry name" value="RelE/ParE_toxin"/>
</dbReference>
<evidence type="ECO:0000256" key="1">
    <source>
        <dbReference type="ARBA" id="ARBA00006226"/>
    </source>
</evidence>
<dbReference type="Proteomes" id="UP000294980">
    <property type="component" value="Unassembled WGS sequence"/>
</dbReference>
<dbReference type="PANTHER" id="PTHR33755:SF9">
    <property type="entry name" value="TOXIN PARE1"/>
    <property type="match status" value="1"/>
</dbReference>
<proteinExistence type="inferred from homology"/>
<accession>A0A4R2KHF9</accession>
<evidence type="ECO:0000313" key="5">
    <source>
        <dbReference type="Proteomes" id="UP000294980"/>
    </source>
</evidence>
<dbReference type="EMBL" id="SLWX01000018">
    <property type="protein sequence ID" value="TCO72584.1"/>
    <property type="molecule type" value="Genomic_DNA"/>
</dbReference>
<dbReference type="RefSeq" id="WP_162883984.1">
    <property type="nucleotide sequence ID" value="NZ_QQSW01000022.1"/>
</dbReference>
<gene>
    <name evidence="4" type="ORF">EV688_11811</name>
</gene>
<dbReference type="Gene3D" id="3.30.2310.20">
    <property type="entry name" value="RelE-like"/>
    <property type="match status" value="1"/>
</dbReference>
<dbReference type="InterPro" id="IPR051803">
    <property type="entry name" value="TA_system_RelE-like_toxin"/>
</dbReference>
<sequence>MAEYRFSRRAAVDLEAIADYTIKRHGIEQSRCYRDELGACFDRLADNPRLGRRAEHLGAGLRRYEHRSHIIFYQQTGTHLQIVRVLHYRMEAPRHLW</sequence>
<comment type="similarity">
    <text evidence="1 3">Belongs to the RelE toxin family.</text>
</comment>
<dbReference type="AlphaFoldDB" id="A0A4R2KHF9"/>
<reference evidence="4 5" key="1">
    <citation type="submission" date="2019-03" db="EMBL/GenBank/DDBJ databases">
        <title>Genomic Encyclopedia of Type Strains, Phase IV (KMG-IV): sequencing the most valuable type-strain genomes for metagenomic binning, comparative biology and taxonomic classification.</title>
        <authorList>
            <person name="Goeker M."/>
        </authorList>
    </citation>
    <scope>NUCLEOTIDE SEQUENCE [LARGE SCALE GENOMIC DNA]</scope>
    <source>
        <strain evidence="4 5">DSM 23344</strain>
    </source>
</reference>
<dbReference type="InterPro" id="IPR035093">
    <property type="entry name" value="RelE/ParE_toxin_dom_sf"/>
</dbReference>
<comment type="caution">
    <text evidence="4">The sequence shown here is derived from an EMBL/GenBank/DDBJ whole genome shotgun (WGS) entry which is preliminary data.</text>
</comment>
<keyword evidence="2" id="KW-1277">Toxin-antitoxin system</keyword>
<evidence type="ECO:0000313" key="4">
    <source>
        <dbReference type="EMBL" id="TCO72584.1"/>
    </source>
</evidence>
<name>A0A4R2KHF9_9GAMM</name>
<evidence type="ECO:0000256" key="2">
    <source>
        <dbReference type="ARBA" id="ARBA00022649"/>
    </source>
</evidence>
<keyword evidence="5" id="KW-1185">Reference proteome</keyword>
<dbReference type="Pfam" id="PF05016">
    <property type="entry name" value="ParE_toxin"/>
    <property type="match status" value="1"/>
</dbReference>
<dbReference type="InterPro" id="IPR028344">
    <property type="entry name" value="ParE1/4"/>
</dbReference>
<dbReference type="PIRSF" id="PIRSF029218">
    <property type="entry name" value="ParE"/>
    <property type="match status" value="1"/>
</dbReference>
<dbReference type="PANTHER" id="PTHR33755">
    <property type="entry name" value="TOXIN PARE1-RELATED"/>
    <property type="match status" value="1"/>
</dbReference>
<organism evidence="4 5">
    <name type="scientific">Chromatocurvus halotolerans</name>
    <dbReference type="NCBI Taxonomy" id="1132028"/>
    <lineage>
        <taxon>Bacteria</taxon>
        <taxon>Pseudomonadati</taxon>
        <taxon>Pseudomonadota</taxon>
        <taxon>Gammaproteobacteria</taxon>
        <taxon>Cellvibrionales</taxon>
        <taxon>Halieaceae</taxon>
        <taxon>Chromatocurvus</taxon>
    </lineage>
</organism>